<proteinExistence type="predicted"/>
<comment type="caution">
    <text evidence="2">The sequence shown here is derived from an EMBL/GenBank/DDBJ whole genome shotgun (WGS) entry which is preliminary data.</text>
</comment>
<dbReference type="SMART" id="SM00052">
    <property type="entry name" value="EAL"/>
    <property type="match status" value="1"/>
</dbReference>
<dbReference type="SUPFAM" id="SSF141868">
    <property type="entry name" value="EAL domain-like"/>
    <property type="match status" value="1"/>
</dbReference>
<sequence>PQWRISVNLSAAQLKSGDILGTVRAALAESGLPGERLELEIAETMLLNSGAETAASLKRLRELGVSISLDDFGTGYASLNYLREFPFDKIKIDRSFIRELPTDSASAAIVHSIIHLGQALGAITTAEGIETEAQLARVLSEGCGEAQGFLFGRPCGLNEMRSRYQSQAAALLSVG</sequence>
<dbReference type="PANTHER" id="PTHR33121:SF79">
    <property type="entry name" value="CYCLIC DI-GMP PHOSPHODIESTERASE PDED-RELATED"/>
    <property type="match status" value="1"/>
</dbReference>
<dbReference type="Pfam" id="PF00563">
    <property type="entry name" value="EAL"/>
    <property type="match status" value="1"/>
</dbReference>
<keyword evidence="3" id="KW-1185">Reference proteome</keyword>
<evidence type="ECO:0000313" key="3">
    <source>
        <dbReference type="Proteomes" id="UP001243009"/>
    </source>
</evidence>
<protein>
    <submittedName>
        <fullName evidence="2">EAL domain-containing protein</fullName>
    </submittedName>
</protein>
<organism evidence="2 3">
    <name type="scientific">Paracraurococcus lichenis</name>
    <dbReference type="NCBI Taxonomy" id="3064888"/>
    <lineage>
        <taxon>Bacteria</taxon>
        <taxon>Pseudomonadati</taxon>
        <taxon>Pseudomonadota</taxon>
        <taxon>Alphaproteobacteria</taxon>
        <taxon>Acetobacterales</taxon>
        <taxon>Roseomonadaceae</taxon>
        <taxon>Paracraurococcus</taxon>
    </lineage>
</organism>
<reference evidence="2 3" key="1">
    <citation type="submission" date="2023-08" db="EMBL/GenBank/DDBJ databases">
        <title>The draft genome sequence of Paracraurococcus sp. LOR1-02.</title>
        <authorList>
            <person name="Kingkaew E."/>
            <person name="Tanasupawat S."/>
        </authorList>
    </citation>
    <scope>NUCLEOTIDE SEQUENCE [LARGE SCALE GENOMIC DNA]</scope>
    <source>
        <strain evidence="2 3">LOR1-02</strain>
    </source>
</reference>
<feature type="domain" description="EAL" evidence="1">
    <location>
        <begin position="1"/>
        <end position="168"/>
    </location>
</feature>
<dbReference type="InterPro" id="IPR050706">
    <property type="entry name" value="Cyclic-di-GMP_PDE-like"/>
</dbReference>
<feature type="non-terminal residue" evidence="2">
    <location>
        <position position="1"/>
    </location>
</feature>
<dbReference type="RefSeq" id="WP_305108772.1">
    <property type="nucleotide sequence ID" value="NZ_JAUTWS010000137.1"/>
</dbReference>
<dbReference type="InterPro" id="IPR001633">
    <property type="entry name" value="EAL_dom"/>
</dbReference>
<dbReference type="InterPro" id="IPR035919">
    <property type="entry name" value="EAL_sf"/>
</dbReference>
<dbReference type="Gene3D" id="3.20.20.450">
    <property type="entry name" value="EAL domain"/>
    <property type="match status" value="1"/>
</dbReference>
<dbReference type="EMBL" id="JAUTWS010000137">
    <property type="protein sequence ID" value="MDO9713924.1"/>
    <property type="molecule type" value="Genomic_DNA"/>
</dbReference>
<name>A0ABT9ECU0_9PROT</name>
<evidence type="ECO:0000259" key="1">
    <source>
        <dbReference type="PROSITE" id="PS50883"/>
    </source>
</evidence>
<dbReference type="PROSITE" id="PS50883">
    <property type="entry name" value="EAL"/>
    <property type="match status" value="1"/>
</dbReference>
<dbReference type="PANTHER" id="PTHR33121">
    <property type="entry name" value="CYCLIC DI-GMP PHOSPHODIESTERASE PDEF"/>
    <property type="match status" value="1"/>
</dbReference>
<gene>
    <name evidence="2" type="ORF">Q7A36_36800</name>
</gene>
<accession>A0ABT9ECU0</accession>
<evidence type="ECO:0000313" key="2">
    <source>
        <dbReference type="EMBL" id="MDO9713924.1"/>
    </source>
</evidence>
<dbReference type="Proteomes" id="UP001243009">
    <property type="component" value="Unassembled WGS sequence"/>
</dbReference>
<dbReference type="CDD" id="cd01948">
    <property type="entry name" value="EAL"/>
    <property type="match status" value="1"/>
</dbReference>